<keyword evidence="2" id="KW-1185">Reference proteome</keyword>
<accession>A0ABT8R2Z5</accession>
<reference evidence="1" key="1">
    <citation type="submission" date="2023-07" db="EMBL/GenBank/DDBJ databases">
        <title>The genome sequence of Rhodocytophaga aerolata KACC 12507.</title>
        <authorList>
            <person name="Zhang X."/>
        </authorList>
    </citation>
    <scope>NUCLEOTIDE SEQUENCE</scope>
    <source>
        <strain evidence="1">KACC 12507</strain>
    </source>
</reference>
<dbReference type="Proteomes" id="UP001168528">
    <property type="component" value="Unassembled WGS sequence"/>
</dbReference>
<gene>
    <name evidence="1" type="ORF">Q0590_09400</name>
</gene>
<protein>
    <submittedName>
        <fullName evidence="1">Uncharacterized protein</fullName>
    </submittedName>
</protein>
<dbReference type="RefSeq" id="WP_302037267.1">
    <property type="nucleotide sequence ID" value="NZ_JAUKPO010000004.1"/>
</dbReference>
<organism evidence="1 2">
    <name type="scientific">Rhodocytophaga aerolata</name>
    <dbReference type="NCBI Taxonomy" id="455078"/>
    <lineage>
        <taxon>Bacteria</taxon>
        <taxon>Pseudomonadati</taxon>
        <taxon>Bacteroidota</taxon>
        <taxon>Cytophagia</taxon>
        <taxon>Cytophagales</taxon>
        <taxon>Rhodocytophagaceae</taxon>
        <taxon>Rhodocytophaga</taxon>
    </lineage>
</organism>
<sequence>MGNYIELIKNLPEDNQTLSELKDTFNKDAQEMNLNWPKLSMERRRELCSKMSATQVQITALKTEEKTPTT</sequence>
<evidence type="ECO:0000313" key="1">
    <source>
        <dbReference type="EMBL" id="MDO1446463.1"/>
    </source>
</evidence>
<name>A0ABT8R2Z5_9BACT</name>
<dbReference type="EMBL" id="JAUKPO010000004">
    <property type="protein sequence ID" value="MDO1446463.1"/>
    <property type="molecule type" value="Genomic_DNA"/>
</dbReference>
<comment type="caution">
    <text evidence="1">The sequence shown here is derived from an EMBL/GenBank/DDBJ whole genome shotgun (WGS) entry which is preliminary data.</text>
</comment>
<proteinExistence type="predicted"/>
<evidence type="ECO:0000313" key="2">
    <source>
        <dbReference type="Proteomes" id="UP001168528"/>
    </source>
</evidence>